<name>F3ZU53_9BACE</name>
<gene>
    <name evidence="8" type="ORF">Bcop_1091</name>
</gene>
<keyword evidence="2 6" id="KW-0812">Transmembrane</keyword>
<evidence type="ECO:0000256" key="1">
    <source>
        <dbReference type="ARBA" id="ARBA00004141"/>
    </source>
</evidence>
<dbReference type="HOGENOM" id="CLU_058412_0_0_10"/>
<evidence type="ECO:0000256" key="4">
    <source>
        <dbReference type="ARBA" id="ARBA00022989"/>
    </source>
</evidence>
<feature type="domain" description="ResB-like" evidence="7">
    <location>
        <begin position="316"/>
        <end position="364"/>
    </location>
</feature>
<evidence type="ECO:0000256" key="3">
    <source>
        <dbReference type="ARBA" id="ARBA00022748"/>
    </source>
</evidence>
<dbReference type="InterPro" id="IPR023494">
    <property type="entry name" value="Cyt_c_bgen_Ccs1/CcsB/ResB"/>
</dbReference>
<organism evidence="8 9">
    <name type="scientific">Bacteroides coprosuis DSM 18011</name>
    <dbReference type="NCBI Taxonomy" id="679937"/>
    <lineage>
        <taxon>Bacteria</taxon>
        <taxon>Pseudomonadati</taxon>
        <taxon>Bacteroidota</taxon>
        <taxon>Bacteroidia</taxon>
        <taxon>Bacteroidales</taxon>
        <taxon>Bacteroidaceae</taxon>
        <taxon>Bacteroides</taxon>
    </lineage>
</organism>
<dbReference type="Pfam" id="PF05140">
    <property type="entry name" value="ResB"/>
    <property type="match status" value="1"/>
</dbReference>
<accession>F3ZU53</accession>
<reference evidence="8 9" key="1">
    <citation type="journal article" date="2011" name="Stand. Genomic Sci.">
        <title>Non-contiguous finished genome sequence of Bacteroides coprosuis type strain (PC139).</title>
        <authorList>
            <person name="Land M."/>
            <person name="Held B."/>
            <person name="Gronow S."/>
            <person name="Abt B."/>
            <person name="Lucas S."/>
            <person name="Del Rio T.G."/>
            <person name="Nolan M."/>
            <person name="Tice H."/>
            <person name="Cheng J.F."/>
            <person name="Pitluck S."/>
            <person name="Liolios K."/>
            <person name="Pagani I."/>
            <person name="Ivanova N."/>
            <person name="Mavromatis K."/>
            <person name="Mikhailova N."/>
            <person name="Pati A."/>
            <person name="Tapia R."/>
            <person name="Han C."/>
            <person name="Goodwin L."/>
            <person name="Chen A."/>
            <person name="Palaniappan K."/>
            <person name="Hauser L."/>
            <person name="Brambilla E.M."/>
            <person name="Rohde M."/>
            <person name="Goker M."/>
            <person name="Detter J.C."/>
            <person name="Woyke T."/>
            <person name="Bristow J."/>
            <person name="Eisen J.A."/>
            <person name="Markowitz V."/>
            <person name="Hugenholtz P."/>
            <person name="Kyrpides N.C."/>
            <person name="Klenk H.P."/>
            <person name="Lapidus A."/>
        </authorList>
    </citation>
    <scope>NUCLEOTIDE SEQUENCE [LARGE SCALE GENOMIC DNA]</scope>
    <source>
        <strain evidence="8 9">DSM 18011</strain>
    </source>
</reference>
<feature type="transmembrane region" description="Helical" evidence="6">
    <location>
        <begin position="146"/>
        <end position="166"/>
    </location>
</feature>
<keyword evidence="3" id="KW-0201">Cytochrome c-type biogenesis</keyword>
<sequence length="408" mass="46600">MWRFPWGYKESIAIVLGVMGIGILLQLILGNFNFFFLAYPVNIVCGGVLVFLLLGLLLIRKSTFYKWLSGAPLAVILIGVMLVLTLIMGLTPQVSSSIIPEKDFFSRLGFTQMTTSWPFVLLYLFLLIALGSLILRRIYPFKKSDLAFYCTHIGLWIFLFTAGLGASDIKRYVMYVYENQVEWRVYDSEENVLELPIAIQLNDFIMEEYPPKLAIIDRETGAVQPENRIDLFQIDENRMKGKLWMFDLEVEEYIHEAVRNSDSTYAEVYMPGASPAAFVKIQNDSIVRQGWVSGGNRAQLYMTLPIDSSYTLVMTQAEPKRFISDIDVFMDDGSVQHALLEVNKPLRIGHWTIYQYGYDNEAGKMSNYSAFELVYDPWLPWVYVGIIILAVGCVILLWSGHKQKGGKK</sequence>
<evidence type="ECO:0000256" key="2">
    <source>
        <dbReference type="ARBA" id="ARBA00022692"/>
    </source>
</evidence>
<keyword evidence="4 6" id="KW-1133">Transmembrane helix</keyword>
<comment type="subcellular location">
    <subcellularLocation>
        <location evidence="1">Membrane</location>
        <topology evidence="1">Multi-pass membrane protein</topology>
    </subcellularLocation>
</comment>
<evidence type="ECO:0000256" key="6">
    <source>
        <dbReference type="SAM" id="Phobius"/>
    </source>
</evidence>
<dbReference type="PANTHER" id="PTHR31566:SF5">
    <property type="entry name" value="RESB-LIKE DOMAIN-CONTAINING PROTEIN"/>
    <property type="match status" value="1"/>
</dbReference>
<dbReference type="GO" id="GO:0016020">
    <property type="term" value="C:membrane"/>
    <property type="evidence" value="ECO:0007669"/>
    <property type="project" value="UniProtKB-SubCell"/>
</dbReference>
<dbReference type="STRING" id="679937.Bcop_1091"/>
<dbReference type="OrthoDB" id="596762at2"/>
<evidence type="ECO:0000313" key="8">
    <source>
        <dbReference type="EMBL" id="EGJ71298.1"/>
    </source>
</evidence>
<proteinExistence type="predicted"/>
<evidence type="ECO:0000259" key="7">
    <source>
        <dbReference type="Pfam" id="PF05140"/>
    </source>
</evidence>
<feature type="transmembrane region" description="Helical" evidence="6">
    <location>
        <begin position="115"/>
        <end position="134"/>
    </location>
</feature>
<dbReference type="eggNOG" id="COG1333">
    <property type="taxonomic scope" value="Bacteria"/>
</dbReference>
<evidence type="ECO:0000313" key="9">
    <source>
        <dbReference type="Proteomes" id="UP000018439"/>
    </source>
</evidence>
<feature type="transmembrane region" description="Helical" evidence="6">
    <location>
        <begin position="71"/>
        <end position="95"/>
    </location>
</feature>
<dbReference type="PANTHER" id="PTHR31566">
    <property type="entry name" value="CYTOCHROME C BIOGENESIS PROTEIN CCS1, CHLOROPLASTIC"/>
    <property type="match status" value="1"/>
</dbReference>
<dbReference type="EMBL" id="CM001167">
    <property type="protein sequence ID" value="EGJ71298.1"/>
    <property type="molecule type" value="Genomic_DNA"/>
</dbReference>
<dbReference type="AlphaFoldDB" id="F3ZU53"/>
<feature type="transmembrane region" description="Helical" evidence="6">
    <location>
        <begin position="378"/>
        <end position="398"/>
    </location>
</feature>
<protein>
    <recommendedName>
        <fullName evidence="7">ResB-like domain-containing protein</fullName>
    </recommendedName>
</protein>
<dbReference type="InterPro" id="IPR007816">
    <property type="entry name" value="ResB-like_domain"/>
</dbReference>
<feature type="transmembrane region" description="Helical" evidence="6">
    <location>
        <begin position="12"/>
        <end position="29"/>
    </location>
</feature>
<feature type="transmembrane region" description="Helical" evidence="6">
    <location>
        <begin position="35"/>
        <end position="59"/>
    </location>
</feature>
<dbReference type="GO" id="GO:0017004">
    <property type="term" value="P:cytochrome complex assembly"/>
    <property type="evidence" value="ECO:0007669"/>
    <property type="project" value="UniProtKB-KW"/>
</dbReference>
<keyword evidence="5 6" id="KW-0472">Membrane</keyword>
<evidence type="ECO:0000256" key="5">
    <source>
        <dbReference type="ARBA" id="ARBA00023136"/>
    </source>
</evidence>
<keyword evidence="9" id="KW-1185">Reference proteome</keyword>
<dbReference type="Proteomes" id="UP000018439">
    <property type="component" value="Chromosome"/>
</dbReference>